<reference evidence="6 7" key="1">
    <citation type="journal article" date="2016" name="G3 (Bethesda)">
        <title>First Draft Assembly and Annotation of the Genome of a California Endemic Oak Quercus lobata Nee (Fagaceae).</title>
        <authorList>
            <person name="Sork V.L."/>
            <person name="Fitz-Gibbon S.T."/>
            <person name="Puiu D."/>
            <person name="Crepeau M."/>
            <person name="Gugger P.F."/>
            <person name="Sherman R."/>
            <person name="Stevens K."/>
            <person name="Langley C.H."/>
            <person name="Pellegrini M."/>
            <person name="Salzberg S.L."/>
        </authorList>
    </citation>
    <scope>NUCLEOTIDE SEQUENCE [LARGE SCALE GENOMIC DNA]</scope>
    <source>
        <strain evidence="6 7">cv. SW786</strain>
    </source>
</reference>
<name>A0A7N2N2D1_QUELO</name>
<evidence type="ECO:0000256" key="4">
    <source>
        <dbReference type="ARBA" id="ARBA00047304"/>
    </source>
</evidence>
<evidence type="ECO:0000259" key="5">
    <source>
        <dbReference type="PROSITE" id="PS50104"/>
    </source>
</evidence>
<sequence length="129" mass="14915">MGQRSSAPSSSTPTSTYHVFTSFHGLDTRTAFTAHLWTALELRRIRVYRDDENLPRGEVIQTKLMKAIESSRIAVVVFSRNFATSEWWLDELVKIMECKSQLGQKVLPVFYNVIHPRCENKLEILRKDS</sequence>
<protein>
    <recommendedName>
        <fullName evidence="1">ADP-ribosyl cyclase/cyclic ADP-ribose hydrolase</fullName>
        <ecNumber evidence="1">3.2.2.6</ecNumber>
    </recommendedName>
</protein>
<feature type="domain" description="TIR" evidence="5">
    <location>
        <begin position="15"/>
        <end position="129"/>
    </location>
</feature>
<accession>A0A7N2N2D1</accession>
<keyword evidence="7" id="KW-1185">Reference proteome</keyword>
<dbReference type="PANTHER" id="PTHR32009:SF39">
    <property type="entry name" value="TIR DOMAIN-CONTAINING PROTEIN"/>
    <property type="match status" value="1"/>
</dbReference>
<dbReference type="GO" id="GO:0061809">
    <property type="term" value="F:NAD+ nucleosidase activity, cyclic ADP-ribose generating"/>
    <property type="evidence" value="ECO:0007669"/>
    <property type="project" value="UniProtKB-EC"/>
</dbReference>
<dbReference type="EMBL" id="LRBV02000012">
    <property type="status" value="NOT_ANNOTATED_CDS"/>
    <property type="molecule type" value="Genomic_DNA"/>
</dbReference>
<dbReference type="Gramene" id="QL12p023266:mrna">
    <property type="protein sequence ID" value="QL12p023266:mrna:CDS:1"/>
    <property type="gene ID" value="QL12p023266"/>
</dbReference>
<dbReference type="SMART" id="SM00255">
    <property type="entry name" value="TIR"/>
    <property type="match status" value="1"/>
</dbReference>
<reference evidence="6" key="2">
    <citation type="submission" date="2021-01" db="UniProtKB">
        <authorList>
            <consortium name="EnsemblPlants"/>
        </authorList>
    </citation>
    <scope>IDENTIFICATION</scope>
</reference>
<dbReference type="GO" id="GO:0007165">
    <property type="term" value="P:signal transduction"/>
    <property type="evidence" value="ECO:0007669"/>
    <property type="project" value="InterPro"/>
</dbReference>
<dbReference type="EnsemblPlants" id="QL12p023266:mrna">
    <property type="protein sequence ID" value="QL12p023266:mrna:CDS:1"/>
    <property type="gene ID" value="QL12p023266"/>
</dbReference>
<organism evidence="6 7">
    <name type="scientific">Quercus lobata</name>
    <name type="common">Valley oak</name>
    <dbReference type="NCBI Taxonomy" id="97700"/>
    <lineage>
        <taxon>Eukaryota</taxon>
        <taxon>Viridiplantae</taxon>
        <taxon>Streptophyta</taxon>
        <taxon>Embryophyta</taxon>
        <taxon>Tracheophyta</taxon>
        <taxon>Spermatophyta</taxon>
        <taxon>Magnoliopsida</taxon>
        <taxon>eudicotyledons</taxon>
        <taxon>Gunneridae</taxon>
        <taxon>Pentapetalae</taxon>
        <taxon>rosids</taxon>
        <taxon>fabids</taxon>
        <taxon>Fagales</taxon>
        <taxon>Fagaceae</taxon>
        <taxon>Quercus</taxon>
    </lineage>
</organism>
<evidence type="ECO:0000313" key="6">
    <source>
        <dbReference type="EnsemblPlants" id="QL12p023266:mrna:CDS:1"/>
    </source>
</evidence>
<keyword evidence="2" id="KW-0378">Hydrolase</keyword>
<evidence type="ECO:0000256" key="1">
    <source>
        <dbReference type="ARBA" id="ARBA00011982"/>
    </source>
</evidence>
<proteinExistence type="predicted"/>
<dbReference type="EC" id="3.2.2.6" evidence="1"/>
<dbReference type="Pfam" id="PF01582">
    <property type="entry name" value="TIR"/>
    <property type="match status" value="1"/>
</dbReference>
<comment type="catalytic activity">
    <reaction evidence="4">
        <text>NAD(+) + H2O = ADP-D-ribose + nicotinamide + H(+)</text>
        <dbReference type="Rhea" id="RHEA:16301"/>
        <dbReference type="ChEBI" id="CHEBI:15377"/>
        <dbReference type="ChEBI" id="CHEBI:15378"/>
        <dbReference type="ChEBI" id="CHEBI:17154"/>
        <dbReference type="ChEBI" id="CHEBI:57540"/>
        <dbReference type="ChEBI" id="CHEBI:57967"/>
        <dbReference type="EC" id="3.2.2.6"/>
    </reaction>
    <physiologicalReaction direction="left-to-right" evidence="4">
        <dbReference type="Rhea" id="RHEA:16302"/>
    </physiologicalReaction>
</comment>
<dbReference type="PROSITE" id="PS50104">
    <property type="entry name" value="TIR"/>
    <property type="match status" value="1"/>
</dbReference>
<dbReference type="PANTHER" id="PTHR32009">
    <property type="entry name" value="TMV RESISTANCE PROTEIN N-LIKE"/>
    <property type="match status" value="1"/>
</dbReference>
<dbReference type="AlphaFoldDB" id="A0A7N2N2D1"/>
<dbReference type="Proteomes" id="UP000594261">
    <property type="component" value="Chromosome 12"/>
</dbReference>
<dbReference type="InParanoid" id="A0A7N2N2D1"/>
<dbReference type="OMA" id="FATSEWW"/>
<dbReference type="InterPro" id="IPR035897">
    <property type="entry name" value="Toll_tir_struct_dom_sf"/>
</dbReference>
<evidence type="ECO:0000256" key="2">
    <source>
        <dbReference type="ARBA" id="ARBA00022801"/>
    </source>
</evidence>
<evidence type="ECO:0000256" key="3">
    <source>
        <dbReference type="ARBA" id="ARBA00023027"/>
    </source>
</evidence>
<evidence type="ECO:0000313" key="7">
    <source>
        <dbReference type="Proteomes" id="UP000594261"/>
    </source>
</evidence>
<dbReference type="InterPro" id="IPR000157">
    <property type="entry name" value="TIR_dom"/>
</dbReference>
<dbReference type="SUPFAM" id="SSF52200">
    <property type="entry name" value="Toll/Interleukin receptor TIR domain"/>
    <property type="match status" value="1"/>
</dbReference>
<dbReference type="Gene3D" id="3.40.50.10140">
    <property type="entry name" value="Toll/interleukin-1 receptor homology (TIR) domain"/>
    <property type="match status" value="1"/>
</dbReference>
<keyword evidence="3" id="KW-0520">NAD</keyword>